<protein>
    <recommendedName>
        <fullName evidence="3">Dynein regulatory complex protein 1</fullName>
    </recommendedName>
    <alternativeName>
        <fullName evidence="8">Coiled-coil domain-containing protein 164</fullName>
    </alternativeName>
</protein>
<dbReference type="Pfam" id="PF14775">
    <property type="entry name" value="NYD-SP28_assoc"/>
    <property type="match status" value="1"/>
</dbReference>
<evidence type="ECO:0000259" key="12">
    <source>
        <dbReference type="Pfam" id="PF14772"/>
    </source>
</evidence>
<comment type="function">
    <text evidence="9">Component of the nexin-dynein regulatory complex (N-DRC) a key regulator of ciliary/flagellar motility which maintains the alignment and integrity of the distal axoneme and regulates microtubule sliding in motile axonemes. Plays a critical role in the assembly of N-DRC and also stabilizes the assembly of multiple inner dynein arms and radial spokes. Coassembles with CCDC65/DRC2 to form a central scaffold needed for assembly of the N-DRC and its attachment to the outer doublet microtubules.</text>
</comment>
<keyword evidence="5 10" id="KW-0175">Coiled coil</keyword>
<evidence type="ECO:0000313" key="15">
    <source>
        <dbReference type="Proteomes" id="UP001148018"/>
    </source>
</evidence>
<dbReference type="PANTHER" id="PTHR21625">
    <property type="entry name" value="NYD-SP28 PROTEIN"/>
    <property type="match status" value="1"/>
</dbReference>
<dbReference type="Proteomes" id="UP001148018">
    <property type="component" value="Unassembled WGS sequence"/>
</dbReference>
<keyword evidence="7" id="KW-0966">Cell projection</keyword>
<accession>A0A9Q0IQS3</accession>
<feature type="coiled-coil region" evidence="10">
    <location>
        <begin position="135"/>
        <end position="170"/>
    </location>
</feature>
<evidence type="ECO:0000256" key="6">
    <source>
        <dbReference type="ARBA" id="ARBA00023069"/>
    </source>
</evidence>
<dbReference type="OrthoDB" id="10260459at2759"/>
<name>A0A9Q0IQS3_9TELE</name>
<evidence type="ECO:0000256" key="1">
    <source>
        <dbReference type="ARBA" id="ARBA00004611"/>
    </source>
</evidence>
<feature type="domain" description="Dynein regulatory complex protein 1 C-terminal" evidence="13">
    <location>
        <begin position="497"/>
        <end position="555"/>
    </location>
</feature>
<evidence type="ECO:0000256" key="11">
    <source>
        <dbReference type="SAM" id="MobiDB-lite"/>
    </source>
</evidence>
<feature type="domain" description="Dynein regulatory complex protein 1/2 N-terminal" evidence="12">
    <location>
        <begin position="82"/>
        <end position="171"/>
    </location>
</feature>
<reference evidence="14" key="1">
    <citation type="submission" date="2022-07" db="EMBL/GenBank/DDBJ databases">
        <title>Chromosome-level genome of Muraenolepis orangiensis.</title>
        <authorList>
            <person name="Kim J."/>
        </authorList>
    </citation>
    <scope>NUCLEOTIDE SEQUENCE</scope>
    <source>
        <strain evidence="14">KU_S4_2022</strain>
        <tissue evidence="14">Muscle</tissue>
    </source>
</reference>
<keyword evidence="15" id="KW-1185">Reference proteome</keyword>
<comment type="similarity">
    <text evidence="2">Belongs to the DRC1 family.</text>
</comment>
<evidence type="ECO:0000256" key="4">
    <source>
        <dbReference type="ARBA" id="ARBA00022846"/>
    </source>
</evidence>
<keyword evidence="4" id="KW-0282">Flagellum</keyword>
<evidence type="ECO:0000256" key="8">
    <source>
        <dbReference type="ARBA" id="ARBA00031554"/>
    </source>
</evidence>
<dbReference type="PANTHER" id="PTHR21625:SF1">
    <property type="entry name" value="DYNEIN REGULATORY COMPLEX PROTEIN 1"/>
    <property type="match status" value="1"/>
</dbReference>
<proteinExistence type="inferred from homology"/>
<comment type="caution">
    <text evidence="14">The sequence shown here is derived from an EMBL/GenBank/DDBJ whole genome shotgun (WGS) entry which is preliminary data.</text>
</comment>
<evidence type="ECO:0000256" key="5">
    <source>
        <dbReference type="ARBA" id="ARBA00023054"/>
    </source>
</evidence>
<keyword evidence="6" id="KW-0969">Cilium</keyword>
<evidence type="ECO:0000256" key="9">
    <source>
        <dbReference type="ARBA" id="ARBA00046115"/>
    </source>
</evidence>
<sequence length="577" mass="66578">MLSSRVNERSGGKKDPFWLISSACVGEGLLMCPHWSRFVCSTANLGVSEEKRKKSRQQVELSQARVMNLLSDGMELITNVKVAADAKESQRRTDLREARRLQVEKLESEARSGMEKFEEITKGWGQAKTKLKCQTKEVDLLIERMEEQMESLTRARRQELEQVEKEYEEERKILLTGNTSKWEQAAMARETKESERMTQRRSKTEEYETMLQKLSLEGIEEYNLTKDMLEWKQQPKYGQLTQEKQEYNIQVLKEREKDDILFIIRQKRKNARLYDIMSSLKVQVAAEEEAKRLDDDSRHRQQRRHAQKTNWHFEAVDGKRLRDLWQMNEEEVRELAERALDIDRLLYAAGAGRAGEVSPGTVKRLLQLLCDEAGFLVESQLLKLLTPLDKDSQSFIKLDSIFSALGIRSQDDVYRLAEFFSNYRHQQTQQADAEEPGEGATSDLLHPDDVLAALKAFTAQYTRPGPTDPNSPGKIREHQSPATAGTRPRKGPGEAAAFWDSLANAIPESRLSTWTALDRGLEKYHTVLRERWELSTETQALQRKNQELRMLLSQAFNSKVNSELEIPPTQLMKMIPQ</sequence>
<evidence type="ECO:0000313" key="14">
    <source>
        <dbReference type="EMBL" id="KAJ3606910.1"/>
    </source>
</evidence>
<dbReference type="InterPro" id="IPR039505">
    <property type="entry name" value="DRC1/2_N"/>
</dbReference>
<evidence type="ECO:0000259" key="13">
    <source>
        <dbReference type="Pfam" id="PF14775"/>
    </source>
</evidence>
<dbReference type="InterPro" id="IPR029440">
    <property type="entry name" value="DRC1_C"/>
</dbReference>
<dbReference type="Pfam" id="PF14772">
    <property type="entry name" value="NYD-SP28"/>
    <property type="match status" value="1"/>
</dbReference>
<dbReference type="GO" id="GO:0003352">
    <property type="term" value="P:regulation of cilium movement"/>
    <property type="evidence" value="ECO:0007669"/>
    <property type="project" value="TreeGrafter"/>
</dbReference>
<dbReference type="GO" id="GO:0060285">
    <property type="term" value="P:cilium-dependent cell motility"/>
    <property type="evidence" value="ECO:0007669"/>
    <property type="project" value="TreeGrafter"/>
</dbReference>
<evidence type="ECO:0000256" key="2">
    <source>
        <dbReference type="ARBA" id="ARBA00009688"/>
    </source>
</evidence>
<comment type="subcellular location">
    <subcellularLocation>
        <location evidence="1">Cytoplasm</location>
        <location evidence="1">Cytoskeleton</location>
        <location evidence="1">Flagellum axoneme</location>
    </subcellularLocation>
</comment>
<feature type="region of interest" description="Disordered" evidence="11">
    <location>
        <begin position="461"/>
        <end position="493"/>
    </location>
</feature>
<dbReference type="AlphaFoldDB" id="A0A9Q0IQS3"/>
<organism evidence="14 15">
    <name type="scientific">Muraenolepis orangiensis</name>
    <name type="common">Patagonian moray cod</name>
    <dbReference type="NCBI Taxonomy" id="630683"/>
    <lineage>
        <taxon>Eukaryota</taxon>
        <taxon>Metazoa</taxon>
        <taxon>Chordata</taxon>
        <taxon>Craniata</taxon>
        <taxon>Vertebrata</taxon>
        <taxon>Euteleostomi</taxon>
        <taxon>Actinopterygii</taxon>
        <taxon>Neopterygii</taxon>
        <taxon>Teleostei</taxon>
        <taxon>Neoteleostei</taxon>
        <taxon>Acanthomorphata</taxon>
        <taxon>Zeiogadaria</taxon>
        <taxon>Gadariae</taxon>
        <taxon>Gadiformes</taxon>
        <taxon>Muraenolepidoidei</taxon>
        <taxon>Muraenolepididae</taxon>
        <taxon>Muraenolepis</taxon>
    </lineage>
</organism>
<dbReference type="GO" id="GO:0070286">
    <property type="term" value="P:axonemal dynein complex assembly"/>
    <property type="evidence" value="ECO:0007669"/>
    <property type="project" value="InterPro"/>
</dbReference>
<evidence type="ECO:0000256" key="3">
    <source>
        <dbReference type="ARBA" id="ARBA00013815"/>
    </source>
</evidence>
<evidence type="ECO:0000256" key="7">
    <source>
        <dbReference type="ARBA" id="ARBA00023273"/>
    </source>
</evidence>
<dbReference type="GO" id="GO:0005858">
    <property type="term" value="C:axonemal dynein complex"/>
    <property type="evidence" value="ECO:0007669"/>
    <property type="project" value="InterPro"/>
</dbReference>
<gene>
    <name evidence="14" type="ORF">NHX12_026426</name>
</gene>
<dbReference type="InterPro" id="IPR039750">
    <property type="entry name" value="DRC1/DRC2"/>
</dbReference>
<dbReference type="EMBL" id="JANIIK010000042">
    <property type="protein sequence ID" value="KAJ3606910.1"/>
    <property type="molecule type" value="Genomic_DNA"/>
</dbReference>
<evidence type="ECO:0000256" key="10">
    <source>
        <dbReference type="SAM" id="Coils"/>
    </source>
</evidence>